<feature type="transmembrane region" description="Helical" evidence="1">
    <location>
        <begin position="12"/>
        <end position="29"/>
    </location>
</feature>
<keyword evidence="1" id="KW-1133">Transmembrane helix</keyword>
<sequence>MSLQLTDVMMPWIGILISIMMAIWFKDWATKLAKGIAFKLNPQFKEGDKVILDGERALIVKIGLTETVFGITKTGGEWDGDYIWRYVPNDRIPFLKLEKVVFDHTPHNNRSAIHDNREEIK</sequence>
<keyword evidence="1" id="KW-0812">Transmembrane</keyword>
<organism evidence="2">
    <name type="scientific">marine metagenome</name>
    <dbReference type="NCBI Taxonomy" id="408172"/>
    <lineage>
        <taxon>unclassified sequences</taxon>
        <taxon>metagenomes</taxon>
        <taxon>ecological metagenomes</taxon>
    </lineage>
</organism>
<keyword evidence="1" id="KW-0472">Membrane</keyword>
<dbReference type="AlphaFoldDB" id="A0A383CZS6"/>
<gene>
    <name evidence="2" type="ORF">METZ01_LOCUS490661</name>
</gene>
<evidence type="ECO:0000313" key="2">
    <source>
        <dbReference type="EMBL" id="SVE37807.1"/>
    </source>
</evidence>
<protein>
    <submittedName>
        <fullName evidence="2">Uncharacterized protein</fullName>
    </submittedName>
</protein>
<name>A0A383CZS6_9ZZZZ</name>
<evidence type="ECO:0000256" key="1">
    <source>
        <dbReference type="SAM" id="Phobius"/>
    </source>
</evidence>
<dbReference type="EMBL" id="UINC01213158">
    <property type="protein sequence ID" value="SVE37807.1"/>
    <property type="molecule type" value="Genomic_DNA"/>
</dbReference>
<reference evidence="2" key="1">
    <citation type="submission" date="2018-05" db="EMBL/GenBank/DDBJ databases">
        <authorList>
            <person name="Lanie J.A."/>
            <person name="Ng W.-L."/>
            <person name="Kazmierczak K.M."/>
            <person name="Andrzejewski T.M."/>
            <person name="Davidsen T.M."/>
            <person name="Wayne K.J."/>
            <person name="Tettelin H."/>
            <person name="Glass J.I."/>
            <person name="Rusch D."/>
            <person name="Podicherti R."/>
            <person name="Tsui H.-C.T."/>
            <person name="Winkler M.E."/>
        </authorList>
    </citation>
    <scope>NUCLEOTIDE SEQUENCE</scope>
</reference>
<feature type="non-terminal residue" evidence="2">
    <location>
        <position position="121"/>
    </location>
</feature>
<proteinExistence type="predicted"/>
<accession>A0A383CZS6</accession>